<dbReference type="Proteomes" id="UP001164472">
    <property type="component" value="Chromosome"/>
</dbReference>
<dbReference type="GO" id="GO:0005524">
    <property type="term" value="F:ATP binding"/>
    <property type="evidence" value="ECO:0007669"/>
    <property type="project" value="UniProtKB-KW"/>
</dbReference>
<comment type="subcellular location">
    <subcellularLocation>
        <location evidence="2">Membrane</location>
    </subcellularLocation>
</comment>
<feature type="domain" description="Histidine kinase" evidence="11">
    <location>
        <begin position="239"/>
        <end position="440"/>
    </location>
</feature>
<accession>A0A9E8KQC9</accession>
<name>A0A9E8KQC9_9ALTE</name>
<dbReference type="SUPFAM" id="SSF55874">
    <property type="entry name" value="ATPase domain of HSP90 chaperone/DNA topoisomerase II/histidine kinase"/>
    <property type="match status" value="1"/>
</dbReference>
<dbReference type="Gene3D" id="1.10.287.130">
    <property type="match status" value="1"/>
</dbReference>
<dbReference type="InterPro" id="IPR003594">
    <property type="entry name" value="HATPase_dom"/>
</dbReference>
<evidence type="ECO:0000313" key="13">
    <source>
        <dbReference type="Proteomes" id="UP001164472"/>
    </source>
</evidence>
<dbReference type="PANTHER" id="PTHR45436">
    <property type="entry name" value="SENSOR HISTIDINE KINASE YKOH"/>
    <property type="match status" value="1"/>
</dbReference>
<keyword evidence="5" id="KW-0808">Transferase</keyword>
<evidence type="ECO:0000256" key="2">
    <source>
        <dbReference type="ARBA" id="ARBA00004370"/>
    </source>
</evidence>
<dbReference type="GO" id="GO:0005886">
    <property type="term" value="C:plasma membrane"/>
    <property type="evidence" value="ECO:0007669"/>
    <property type="project" value="TreeGrafter"/>
</dbReference>
<dbReference type="SMART" id="SM00387">
    <property type="entry name" value="HATPase_c"/>
    <property type="match status" value="1"/>
</dbReference>
<keyword evidence="13" id="KW-1185">Reference proteome</keyword>
<keyword evidence="4" id="KW-0597">Phosphoprotein</keyword>
<dbReference type="KEGG" id="asem:NNL22_06860"/>
<dbReference type="PROSITE" id="PS50109">
    <property type="entry name" value="HIS_KIN"/>
    <property type="match status" value="1"/>
</dbReference>
<evidence type="ECO:0000256" key="4">
    <source>
        <dbReference type="ARBA" id="ARBA00022553"/>
    </source>
</evidence>
<protein>
    <recommendedName>
        <fullName evidence="3">histidine kinase</fullName>
        <ecNumber evidence="3">2.7.13.3</ecNumber>
    </recommendedName>
</protein>
<gene>
    <name evidence="12" type="ORF">NNL22_06860</name>
</gene>
<sequence length="440" mass="49596">MTRSLQGKLGTGLLLSLMTVFIVLWLFVSISIRYLTEDYIYSRLAHDTETLLAAIVKDSSLLEIETSRLGAVYQQPFSGHYFEITRGDQVIRSRSLWDQSFEDPIDQSSKEVRFYQTGPQQQPLLMLLSRFIKQEQPITIIVAEDFSPVEDTIGVFQLRFTISTVLILFILVVLQAWVMRRGLKPLTQLQDDLKALEQGIIRSLETTVPSELTPLVKEINHLHTVLDSRLTRHRNALSDLAHTLKKPLTVIQQLSKDPNLEDLPEIKLALQRQAETTKQLTQRILNRARLAGAVQSGRPFDFDNDLSGLLDTLRMMYRDKTVSISTNDTCGIQCKIDREDMLELLGNLLDNACKWAVHSVHIEFSQASELTITIEDDGPGAPRECMETINQRGVRLDETVEGHGLGLAIVSDIVNHYNGTMSSGISKKLGGFQIEVTLPL</sequence>
<keyword evidence="12" id="KW-0547">Nucleotide-binding</keyword>
<evidence type="ECO:0000256" key="6">
    <source>
        <dbReference type="ARBA" id="ARBA00022692"/>
    </source>
</evidence>
<keyword evidence="9 10" id="KW-0472">Membrane</keyword>
<keyword evidence="7" id="KW-0418">Kinase</keyword>
<proteinExistence type="predicted"/>
<dbReference type="AlphaFoldDB" id="A0A9E8KQC9"/>
<keyword evidence="12" id="KW-0067">ATP-binding</keyword>
<dbReference type="InterPro" id="IPR005467">
    <property type="entry name" value="His_kinase_dom"/>
</dbReference>
<evidence type="ECO:0000256" key="10">
    <source>
        <dbReference type="SAM" id="Phobius"/>
    </source>
</evidence>
<keyword evidence="8 10" id="KW-1133">Transmembrane helix</keyword>
<dbReference type="EMBL" id="CP101527">
    <property type="protein sequence ID" value="UZW76298.1"/>
    <property type="molecule type" value="Genomic_DNA"/>
</dbReference>
<evidence type="ECO:0000256" key="3">
    <source>
        <dbReference type="ARBA" id="ARBA00012438"/>
    </source>
</evidence>
<evidence type="ECO:0000256" key="7">
    <source>
        <dbReference type="ARBA" id="ARBA00022777"/>
    </source>
</evidence>
<dbReference type="InterPro" id="IPR004358">
    <property type="entry name" value="Sig_transdc_His_kin-like_C"/>
</dbReference>
<reference evidence="12" key="1">
    <citation type="submission" date="2022-07" db="EMBL/GenBank/DDBJ databases">
        <title>Alkalimarinus sp. nov., isolated from gut of a Alitta virens.</title>
        <authorList>
            <person name="Yang A.I."/>
            <person name="Shin N.-R."/>
        </authorList>
    </citation>
    <scope>NUCLEOTIDE SEQUENCE</scope>
    <source>
        <strain evidence="12">FA028</strain>
    </source>
</reference>
<dbReference type="InterPro" id="IPR036890">
    <property type="entry name" value="HATPase_C_sf"/>
</dbReference>
<dbReference type="PANTHER" id="PTHR45436:SF5">
    <property type="entry name" value="SENSOR HISTIDINE KINASE TRCS"/>
    <property type="match status" value="1"/>
</dbReference>
<keyword evidence="6 10" id="KW-0812">Transmembrane</keyword>
<evidence type="ECO:0000256" key="1">
    <source>
        <dbReference type="ARBA" id="ARBA00000085"/>
    </source>
</evidence>
<dbReference type="InterPro" id="IPR050428">
    <property type="entry name" value="TCS_sensor_his_kinase"/>
</dbReference>
<dbReference type="Pfam" id="PF02518">
    <property type="entry name" value="HATPase_c"/>
    <property type="match status" value="1"/>
</dbReference>
<dbReference type="Gene3D" id="3.30.565.10">
    <property type="entry name" value="Histidine kinase-like ATPase, C-terminal domain"/>
    <property type="match status" value="1"/>
</dbReference>
<dbReference type="GO" id="GO:0004673">
    <property type="term" value="F:protein histidine kinase activity"/>
    <property type="evidence" value="ECO:0007669"/>
    <property type="project" value="UniProtKB-EC"/>
</dbReference>
<feature type="transmembrane region" description="Helical" evidence="10">
    <location>
        <begin position="156"/>
        <end position="178"/>
    </location>
</feature>
<feature type="transmembrane region" description="Helical" evidence="10">
    <location>
        <begin position="12"/>
        <end position="35"/>
    </location>
</feature>
<evidence type="ECO:0000313" key="12">
    <source>
        <dbReference type="EMBL" id="UZW76298.1"/>
    </source>
</evidence>
<dbReference type="RefSeq" id="WP_251812066.1">
    <property type="nucleotide sequence ID" value="NZ_CP101527.1"/>
</dbReference>
<evidence type="ECO:0000259" key="11">
    <source>
        <dbReference type="PROSITE" id="PS50109"/>
    </source>
</evidence>
<evidence type="ECO:0000256" key="9">
    <source>
        <dbReference type="ARBA" id="ARBA00023136"/>
    </source>
</evidence>
<dbReference type="GO" id="GO:0000160">
    <property type="term" value="P:phosphorelay signal transduction system"/>
    <property type="evidence" value="ECO:0007669"/>
    <property type="project" value="TreeGrafter"/>
</dbReference>
<dbReference type="EC" id="2.7.13.3" evidence="3"/>
<evidence type="ECO:0000256" key="8">
    <source>
        <dbReference type="ARBA" id="ARBA00022989"/>
    </source>
</evidence>
<evidence type="ECO:0000256" key="5">
    <source>
        <dbReference type="ARBA" id="ARBA00022679"/>
    </source>
</evidence>
<comment type="catalytic activity">
    <reaction evidence="1">
        <text>ATP + protein L-histidine = ADP + protein N-phospho-L-histidine.</text>
        <dbReference type="EC" id="2.7.13.3"/>
    </reaction>
</comment>
<organism evidence="12 13">
    <name type="scientific">Alkalimarinus sediminis</name>
    <dbReference type="NCBI Taxonomy" id="1632866"/>
    <lineage>
        <taxon>Bacteria</taxon>
        <taxon>Pseudomonadati</taxon>
        <taxon>Pseudomonadota</taxon>
        <taxon>Gammaproteobacteria</taxon>
        <taxon>Alteromonadales</taxon>
        <taxon>Alteromonadaceae</taxon>
        <taxon>Alkalimarinus</taxon>
    </lineage>
</organism>
<dbReference type="PRINTS" id="PR00344">
    <property type="entry name" value="BCTRLSENSOR"/>
</dbReference>